<reference evidence="2 3" key="1">
    <citation type="submission" date="2016-11" db="EMBL/GenBank/DDBJ databases">
        <title>Networking in microbes: conjugative elements and plasmids in the genus Alteromonas.</title>
        <authorList>
            <person name="Lopez-Perez M."/>
            <person name="Ramon-Marco N."/>
            <person name="Rodriguez-Valera F."/>
        </authorList>
    </citation>
    <scope>NUCLEOTIDE SEQUENCE [LARGE SCALE GENOMIC DNA]</scope>
    <source>
        <strain evidence="2 3">CP48</strain>
        <plasmid evidence="3">pamcp48-600</plasmid>
    </source>
</reference>
<evidence type="ECO:0008006" key="4">
    <source>
        <dbReference type="Google" id="ProtNLM"/>
    </source>
</evidence>
<dbReference type="SUPFAM" id="SSF52833">
    <property type="entry name" value="Thioredoxin-like"/>
    <property type="match status" value="1"/>
</dbReference>
<dbReference type="AlphaFoldDB" id="A0AAC9NSQ3"/>
<dbReference type="Proteomes" id="UP000182101">
    <property type="component" value="Plasmid pAMCP48-600"/>
</dbReference>
<proteinExistence type="predicted"/>
<evidence type="ECO:0000313" key="3">
    <source>
        <dbReference type="Proteomes" id="UP000182101"/>
    </source>
</evidence>
<dbReference type="InterPro" id="IPR036249">
    <property type="entry name" value="Thioredoxin-like_sf"/>
</dbReference>
<evidence type="ECO:0000256" key="1">
    <source>
        <dbReference type="SAM" id="SignalP"/>
    </source>
</evidence>
<keyword evidence="2" id="KW-0614">Plasmid</keyword>
<keyword evidence="1" id="KW-0732">Signal</keyword>
<dbReference type="Gene3D" id="3.40.30.10">
    <property type="entry name" value="Glutaredoxin"/>
    <property type="match status" value="1"/>
</dbReference>
<protein>
    <recommendedName>
        <fullName evidence="4">Thioredoxin-like fold domain-containing protein</fullName>
    </recommendedName>
</protein>
<organism evidence="2 3">
    <name type="scientific">Alteromonas mediterranea</name>
    <dbReference type="NCBI Taxonomy" id="314275"/>
    <lineage>
        <taxon>Bacteria</taxon>
        <taxon>Pseudomonadati</taxon>
        <taxon>Pseudomonadota</taxon>
        <taxon>Gammaproteobacteria</taxon>
        <taxon>Alteromonadales</taxon>
        <taxon>Alteromonadaceae</taxon>
        <taxon>Alteromonas/Salinimonas group</taxon>
        <taxon>Alteromonas</taxon>
    </lineage>
</organism>
<name>A0AAC9NSQ3_9ALTE</name>
<geneLocation type="plasmid" evidence="3">
    <name>pamcp48-600</name>
</geneLocation>
<feature type="chain" id="PRO_5042110158" description="Thioredoxin-like fold domain-containing protein" evidence="1">
    <location>
        <begin position="21"/>
        <end position="298"/>
    </location>
</feature>
<dbReference type="EMBL" id="CP018025">
    <property type="protein sequence ID" value="APD91920.1"/>
    <property type="molecule type" value="Genomic_DNA"/>
</dbReference>
<evidence type="ECO:0000313" key="2">
    <source>
        <dbReference type="EMBL" id="APD91920.1"/>
    </source>
</evidence>
<accession>A0AAC9NSQ3</accession>
<gene>
    <name evidence="2" type="ORF">BM524_18545</name>
</gene>
<sequence length="298" mass="33751">MKVRALFFIATWLVNAPAHSGDEDSVIVANTQKLSASFNSPSYDFIKLHDIFHIEKNVRSQLETVLGMSKRALDDVRISRIADTTWIQVSVEGKSYITDYRATQWLGSDLSELYIFNESAKRIVVSNDNKESLIDYARFMSKMREISPVYEAHRTLNGRPTVIYAFVDPSCPRCKEFHLTKMNEWRALGITWVYVPFLIDDNDDAKELAEYVYCAPSIDEVKARVDSVYLKGPEKAGKMIRRSDACGQKEKSVVNSVLTAGFRHGLAGSPMFLTDSGEVFYGTPSLEMAVINKLKEKF</sequence>
<feature type="signal peptide" evidence="1">
    <location>
        <begin position="1"/>
        <end position="20"/>
    </location>
</feature>